<organism evidence="1 2">
    <name type="scientific">Capronia epimyces CBS 606.96</name>
    <dbReference type="NCBI Taxonomy" id="1182542"/>
    <lineage>
        <taxon>Eukaryota</taxon>
        <taxon>Fungi</taxon>
        <taxon>Dikarya</taxon>
        <taxon>Ascomycota</taxon>
        <taxon>Pezizomycotina</taxon>
        <taxon>Eurotiomycetes</taxon>
        <taxon>Chaetothyriomycetidae</taxon>
        <taxon>Chaetothyriales</taxon>
        <taxon>Herpotrichiellaceae</taxon>
        <taxon>Capronia</taxon>
    </lineage>
</organism>
<proteinExistence type="predicted"/>
<accession>W9Y9R2</accession>
<dbReference type="RefSeq" id="XP_007736917.1">
    <property type="nucleotide sequence ID" value="XM_007738727.1"/>
</dbReference>
<keyword evidence="2" id="KW-1185">Reference proteome</keyword>
<evidence type="ECO:0000313" key="2">
    <source>
        <dbReference type="Proteomes" id="UP000019478"/>
    </source>
</evidence>
<gene>
    <name evidence="1" type="ORF">A1O3_08630</name>
</gene>
<protein>
    <submittedName>
        <fullName evidence="1">Uncharacterized protein</fullName>
    </submittedName>
</protein>
<sequence>MVVTFTEEVEREYLRMGQDEEFINGLVALRRQLVEHVSSTKSQNKVGPHVAEAPSAIHQHYYTSEAAYDFATELDLSMLDDAWPSVWTNDLDGFYMDDPDQDMNI</sequence>
<dbReference type="EMBL" id="AMGY01000008">
    <property type="protein sequence ID" value="EXJ79129.1"/>
    <property type="molecule type" value="Genomic_DNA"/>
</dbReference>
<evidence type="ECO:0000313" key="1">
    <source>
        <dbReference type="EMBL" id="EXJ79129.1"/>
    </source>
</evidence>
<name>W9Y9R2_9EURO</name>
<dbReference type="AlphaFoldDB" id="W9Y9R2"/>
<dbReference type="HOGENOM" id="CLU_2236286_0_0_1"/>
<reference evidence="1 2" key="1">
    <citation type="submission" date="2013-03" db="EMBL/GenBank/DDBJ databases">
        <title>The Genome Sequence of Capronia epimyces CBS 606.96.</title>
        <authorList>
            <consortium name="The Broad Institute Genomics Platform"/>
            <person name="Cuomo C."/>
            <person name="de Hoog S."/>
            <person name="Gorbushina A."/>
            <person name="Walker B."/>
            <person name="Young S.K."/>
            <person name="Zeng Q."/>
            <person name="Gargeya S."/>
            <person name="Fitzgerald M."/>
            <person name="Haas B."/>
            <person name="Abouelleil A."/>
            <person name="Allen A.W."/>
            <person name="Alvarado L."/>
            <person name="Arachchi H.M."/>
            <person name="Berlin A.M."/>
            <person name="Chapman S.B."/>
            <person name="Gainer-Dewar J."/>
            <person name="Goldberg J."/>
            <person name="Griggs A."/>
            <person name="Gujja S."/>
            <person name="Hansen M."/>
            <person name="Howarth C."/>
            <person name="Imamovic A."/>
            <person name="Ireland A."/>
            <person name="Larimer J."/>
            <person name="McCowan C."/>
            <person name="Murphy C."/>
            <person name="Pearson M."/>
            <person name="Poon T.W."/>
            <person name="Priest M."/>
            <person name="Roberts A."/>
            <person name="Saif S."/>
            <person name="Shea T."/>
            <person name="Sisk P."/>
            <person name="Sykes S."/>
            <person name="Wortman J."/>
            <person name="Nusbaum C."/>
            <person name="Birren B."/>
        </authorList>
    </citation>
    <scope>NUCLEOTIDE SEQUENCE [LARGE SCALE GENOMIC DNA]</scope>
    <source>
        <strain evidence="1 2">CBS 606.96</strain>
    </source>
</reference>
<dbReference type="Proteomes" id="UP000019478">
    <property type="component" value="Unassembled WGS sequence"/>
</dbReference>
<comment type="caution">
    <text evidence="1">The sequence shown here is derived from an EMBL/GenBank/DDBJ whole genome shotgun (WGS) entry which is preliminary data.</text>
</comment>
<dbReference type="GeneID" id="19172717"/>